<evidence type="ECO:0000313" key="2">
    <source>
        <dbReference type="Proteomes" id="UP000709295"/>
    </source>
</evidence>
<dbReference type="EMBL" id="JAENGY010001209">
    <property type="protein sequence ID" value="KAG6951337.1"/>
    <property type="molecule type" value="Genomic_DNA"/>
</dbReference>
<organism evidence="1 2">
    <name type="scientific">Phytophthora aleatoria</name>
    <dbReference type="NCBI Taxonomy" id="2496075"/>
    <lineage>
        <taxon>Eukaryota</taxon>
        <taxon>Sar</taxon>
        <taxon>Stramenopiles</taxon>
        <taxon>Oomycota</taxon>
        <taxon>Peronosporomycetes</taxon>
        <taxon>Peronosporales</taxon>
        <taxon>Peronosporaceae</taxon>
        <taxon>Phytophthora</taxon>
    </lineage>
</organism>
<keyword evidence="2" id="KW-1185">Reference proteome</keyword>
<dbReference type="AlphaFoldDB" id="A0A8J5I8I5"/>
<proteinExistence type="predicted"/>
<name>A0A8J5I8I5_9STRA</name>
<sequence>MVRKMFDPLQSNVNYKTVKKSVRSVMEPILDLKDKVHFERIEWVWCLAILEMLIANATWDGCIYQLLPYLRMRYLYKAIALWRKRQSLSRTKYFSLCRRKDQLHQLQYMLHFNFGFAEKLSFSPN</sequence>
<gene>
    <name evidence="1" type="ORF">JG688_00013767</name>
</gene>
<protein>
    <submittedName>
        <fullName evidence="1">Uncharacterized protein</fullName>
    </submittedName>
</protein>
<dbReference type="Proteomes" id="UP000709295">
    <property type="component" value="Unassembled WGS sequence"/>
</dbReference>
<accession>A0A8J5I8I5</accession>
<evidence type="ECO:0000313" key="1">
    <source>
        <dbReference type="EMBL" id="KAG6951337.1"/>
    </source>
</evidence>
<reference evidence="1" key="1">
    <citation type="submission" date="2021-01" db="EMBL/GenBank/DDBJ databases">
        <title>Phytophthora aleatoria, a newly-described species from Pinus radiata is distinct from Phytophthora cactorum isolates based on comparative genomics.</title>
        <authorList>
            <person name="Mcdougal R."/>
            <person name="Panda P."/>
            <person name="Williams N."/>
            <person name="Studholme D.J."/>
        </authorList>
    </citation>
    <scope>NUCLEOTIDE SEQUENCE</scope>
    <source>
        <strain evidence="1">NZFS 4037</strain>
    </source>
</reference>
<comment type="caution">
    <text evidence="1">The sequence shown here is derived from an EMBL/GenBank/DDBJ whole genome shotgun (WGS) entry which is preliminary data.</text>
</comment>